<evidence type="ECO:0008006" key="3">
    <source>
        <dbReference type="Google" id="ProtNLM"/>
    </source>
</evidence>
<reference evidence="1 2" key="1">
    <citation type="submission" date="2019-05" db="EMBL/GenBank/DDBJ databases">
        <title>Mikania micrantha, genome provides insights into the molecular mechanism of rapid growth.</title>
        <authorList>
            <person name="Liu B."/>
        </authorList>
    </citation>
    <scope>NUCLEOTIDE SEQUENCE [LARGE SCALE GENOMIC DNA]</scope>
    <source>
        <strain evidence="1">NLD-2019</strain>
        <tissue evidence="1">Leaf</tissue>
    </source>
</reference>
<dbReference type="InterPro" id="IPR021109">
    <property type="entry name" value="Peptidase_aspartic_dom_sf"/>
</dbReference>
<dbReference type="PROSITE" id="PS00141">
    <property type="entry name" value="ASP_PROTEASE"/>
    <property type="match status" value="1"/>
</dbReference>
<dbReference type="Pfam" id="PF08284">
    <property type="entry name" value="RVP_2"/>
    <property type="match status" value="1"/>
</dbReference>
<evidence type="ECO:0000313" key="1">
    <source>
        <dbReference type="EMBL" id="KAD5803012.1"/>
    </source>
</evidence>
<dbReference type="CDD" id="cd00303">
    <property type="entry name" value="retropepsin_like"/>
    <property type="match status" value="1"/>
</dbReference>
<dbReference type="GO" id="GO:0006508">
    <property type="term" value="P:proteolysis"/>
    <property type="evidence" value="ECO:0007669"/>
    <property type="project" value="InterPro"/>
</dbReference>
<dbReference type="InterPro" id="IPR001969">
    <property type="entry name" value="Aspartic_peptidase_AS"/>
</dbReference>
<keyword evidence="2" id="KW-1185">Reference proteome</keyword>
<dbReference type="SUPFAM" id="SSF50630">
    <property type="entry name" value="Acid proteases"/>
    <property type="match status" value="1"/>
</dbReference>
<sequence length="207" mass="22538">MDQIKHILPEWMLCVLLHSFSSNSSGSSNFSRDRGVRSLSRTEWEDRRKKGLCYRCGQQYGPAHKCPEGNLRPLLLGDDEDAASEGEHQLLETEVPTAEHGTQLSGTCLTLKFEGLLAETGGVKTLRFEGTLFDIPINILVDSGATHNFISHGLVLALGLPISSFSGIAIKLGDGHSVVVTERCLKLPIQLGSAIFFIDALVFETAT</sequence>
<evidence type="ECO:0000313" key="2">
    <source>
        <dbReference type="Proteomes" id="UP000326396"/>
    </source>
</evidence>
<organism evidence="1 2">
    <name type="scientific">Mikania micrantha</name>
    <name type="common">bitter vine</name>
    <dbReference type="NCBI Taxonomy" id="192012"/>
    <lineage>
        <taxon>Eukaryota</taxon>
        <taxon>Viridiplantae</taxon>
        <taxon>Streptophyta</taxon>
        <taxon>Embryophyta</taxon>
        <taxon>Tracheophyta</taxon>
        <taxon>Spermatophyta</taxon>
        <taxon>Magnoliopsida</taxon>
        <taxon>eudicotyledons</taxon>
        <taxon>Gunneridae</taxon>
        <taxon>Pentapetalae</taxon>
        <taxon>asterids</taxon>
        <taxon>campanulids</taxon>
        <taxon>Asterales</taxon>
        <taxon>Asteraceae</taxon>
        <taxon>Asteroideae</taxon>
        <taxon>Heliantheae alliance</taxon>
        <taxon>Eupatorieae</taxon>
        <taxon>Mikania</taxon>
    </lineage>
</organism>
<dbReference type="OrthoDB" id="1436686at2759"/>
<gene>
    <name evidence="1" type="ORF">E3N88_14372</name>
</gene>
<dbReference type="AlphaFoldDB" id="A0A5N6P1J7"/>
<accession>A0A5N6P1J7</accession>
<name>A0A5N6P1J7_9ASTR</name>
<dbReference type="Proteomes" id="UP000326396">
    <property type="component" value="Linkage Group LG15"/>
</dbReference>
<dbReference type="GO" id="GO:0004190">
    <property type="term" value="F:aspartic-type endopeptidase activity"/>
    <property type="evidence" value="ECO:0007669"/>
    <property type="project" value="InterPro"/>
</dbReference>
<comment type="caution">
    <text evidence="1">The sequence shown here is derived from an EMBL/GenBank/DDBJ whole genome shotgun (WGS) entry which is preliminary data.</text>
</comment>
<dbReference type="Gene3D" id="2.40.70.10">
    <property type="entry name" value="Acid Proteases"/>
    <property type="match status" value="1"/>
</dbReference>
<proteinExistence type="predicted"/>
<protein>
    <recommendedName>
        <fullName evidence="3">CCHC-type domain-containing protein</fullName>
    </recommendedName>
</protein>
<dbReference type="EMBL" id="SZYD01000007">
    <property type="protein sequence ID" value="KAD5803012.1"/>
    <property type="molecule type" value="Genomic_DNA"/>
</dbReference>